<evidence type="ECO:0008006" key="3">
    <source>
        <dbReference type="Google" id="ProtNLM"/>
    </source>
</evidence>
<dbReference type="Gene3D" id="3.90.550.10">
    <property type="entry name" value="Spore Coat Polysaccharide Biosynthesis Protein SpsA, Chain A"/>
    <property type="match status" value="1"/>
</dbReference>
<name>M5DMU5_9GAMM</name>
<dbReference type="PATRIC" id="fig|1298593.3.peg.281"/>
<keyword evidence="2" id="KW-1185">Reference proteome</keyword>
<dbReference type="InterPro" id="IPR029044">
    <property type="entry name" value="Nucleotide-diphossugar_trans"/>
</dbReference>
<evidence type="ECO:0000313" key="2">
    <source>
        <dbReference type="Proteomes" id="UP000011866"/>
    </source>
</evidence>
<dbReference type="RefSeq" id="WP_015485474.1">
    <property type="nucleotide sequence ID" value="NC_020888.1"/>
</dbReference>
<dbReference type="EMBL" id="HF680312">
    <property type="protein sequence ID" value="CCU70733.1"/>
    <property type="molecule type" value="Genomic_DNA"/>
</dbReference>
<dbReference type="STRING" id="187493.CN03_01970"/>
<organism evidence="1 2">
    <name type="scientific">Thalassolituus oleivorans MIL-1</name>
    <dbReference type="NCBI Taxonomy" id="1298593"/>
    <lineage>
        <taxon>Bacteria</taxon>
        <taxon>Pseudomonadati</taxon>
        <taxon>Pseudomonadota</taxon>
        <taxon>Gammaproteobacteria</taxon>
        <taxon>Oceanospirillales</taxon>
        <taxon>Oceanospirillaceae</taxon>
        <taxon>Thalassolituus</taxon>
    </lineage>
</organism>
<protein>
    <recommendedName>
        <fullName evidence="3">Glycosyl transferase family 2</fullName>
    </recommendedName>
</protein>
<dbReference type="KEGG" id="tol:TOL_0285"/>
<dbReference type="SUPFAM" id="SSF53448">
    <property type="entry name" value="Nucleotide-diphospho-sugar transferases"/>
    <property type="match status" value="1"/>
</dbReference>
<dbReference type="GeneID" id="79175292"/>
<dbReference type="Pfam" id="PF13704">
    <property type="entry name" value="Glyco_tranf_2_4"/>
    <property type="match status" value="1"/>
</dbReference>
<dbReference type="Proteomes" id="UP000011866">
    <property type="component" value="Chromosome"/>
</dbReference>
<proteinExistence type="predicted"/>
<sequence>MLHKTLQYWTHRLLRKGPIRLAMTLLVRNEVDIIEDNIRFHAAQGVDCFAVMDNGSTDGTREVLEKLKTEFDLDVIDQPAQNYQQALWMTQLAEYARTTLKADLVISNDADEFWLAQEGTCLKDHLTANDSVVTLKRRNMVLTEACLKADYHYSQAQYAVKNPILYSSDTQINDTAVSMLLVKISPKTIVNPHGLIKMKGGNHRAKHGWRAVNAREESGITVYHYPIRNYEQFEANIVNRQRLLRDTKARMGDHYRRWVKIYEQGLLKQEFNKFILSDADITTTNRIGVTEECQTVSAALKKVIK</sequence>
<dbReference type="HOGENOM" id="CLU_918085_0_0_6"/>
<dbReference type="AlphaFoldDB" id="M5DMU5"/>
<evidence type="ECO:0000313" key="1">
    <source>
        <dbReference type="EMBL" id="CCU70733.1"/>
    </source>
</evidence>
<reference evidence="1 2" key="1">
    <citation type="journal article" date="2013" name="Genome Announc.">
        <title>Genome Sequence of Thalassolituus oleivorans MIL-1 (DSM 14913T).</title>
        <authorList>
            <person name="Golyshin P.N."/>
            <person name="Werner J."/>
            <person name="Chernikova T.N."/>
            <person name="Tran H."/>
            <person name="Ferrer M."/>
            <person name="Yakimov M.M."/>
            <person name="Teeling H."/>
            <person name="Golyshina O.V."/>
        </authorList>
    </citation>
    <scope>NUCLEOTIDE SEQUENCE [LARGE SCALE GENOMIC DNA]</scope>
    <source>
        <strain evidence="1 2">MIL-1</strain>
    </source>
</reference>
<dbReference type="eggNOG" id="COG0463">
    <property type="taxonomic scope" value="Bacteria"/>
</dbReference>
<gene>
    <name evidence="1" type="ORF">TOL_0285</name>
</gene>
<accession>M5DMU5</accession>